<proteinExistence type="predicted"/>
<reference evidence="5" key="1">
    <citation type="submission" date="2011-10" db="EMBL/GenBank/DDBJ databases">
        <authorList>
            <consortium name="Soft-shell Turtle Genome Consortium"/>
        </authorList>
    </citation>
    <scope>NUCLEOTIDE SEQUENCE [LARGE SCALE GENOMIC DNA]</scope>
    <source>
        <strain evidence="5">Daiwa-1</strain>
    </source>
</reference>
<dbReference type="SMART" id="SM00216">
    <property type="entry name" value="VWD"/>
    <property type="match status" value="1"/>
</dbReference>
<keyword evidence="1" id="KW-1015">Disulfide bond</keyword>
<dbReference type="eggNOG" id="KOG1216">
    <property type="taxonomic scope" value="Eukaryota"/>
</dbReference>
<dbReference type="PANTHER" id="PTHR11339:SF386">
    <property type="entry name" value="HEMOLECTIN, ISOFORM A"/>
    <property type="match status" value="1"/>
</dbReference>
<dbReference type="PANTHER" id="PTHR11339">
    <property type="entry name" value="EXTRACELLULAR MATRIX GLYCOPROTEIN RELATED"/>
    <property type="match status" value="1"/>
</dbReference>
<dbReference type="GO" id="GO:0031012">
    <property type="term" value="C:extracellular matrix"/>
    <property type="evidence" value="ECO:0007669"/>
    <property type="project" value="TreeGrafter"/>
</dbReference>
<evidence type="ECO:0000313" key="5">
    <source>
        <dbReference type="Proteomes" id="UP000007267"/>
    </source>
</evidence>
<evidence type="ECO:0000256" key="2">
    <source>
        <dbReference type="ARBA" id="ARBA00023180"/>
    </source>
</evidence>
<keyword evidence="2" id="KW-0325">Glycoprotein</keyword>
<dbReference type="HOGENOM" id="CLU_1122313_0_0_1"/>
<dbReference type="Proteomes" id="UP000007267">
    <property type="component" value="Unassembled WGS sequence"/>
</dbReference>
<dbReference type="Pfam" id="PF00094">
    <property type="entry name" value="VWD"/>
    <property type="match status" value="1"/>
</dbReference>
<evidence type="ECO:0000259" key="3">
    <source>
        <dbReference type="PROSITE" id="PS51233"/>
    </source>
</evidence>
<evidence type="ECO:0000256" key="1">
    <source>
        <dbReference type="ARBA" id="ARBA00023157"/>
    </source>
</evidence>
<sequence>VDPISGFFSHCFAVTNLLGISLQAGESVISSTCSEKCTCQASGGLVCKPHRCLVQEICALQEGVRSCVKQKGRCILLPGGQLTSFDGASGGDLPSGAYELASLCNSSTPSWFRLVVEVRACGDEGRTAGTTAYIFFQDAFIAVKRSKETWVNGRSMQLPAKVSDAVSVSESQGGVAVVQASGVQVLFSPRGQVTVRVGESLANKLCASCGNFNDDISDDLRLPGGGFARNITEVVSAWKAGDFSGCGI</sequence>
<accession>K7F2I7</accession>
<dbReference type="Ensembl" id="ENSPSIT00000002254.1">
    <property type="protein sequence ID" value="ENSPSIP00000002247.1"/>
    <property type="gene ID" value="ENSPSIG00000002234.1"/>
</dbReference>
<name>K7F2I7_PELSI</name>
<dbReference type="Pfam" id="PF12714">
    <property type="entry name" value="TILa"/>
    <property type="match status" value="1"/>
</dbReference>
<reference evidence="4" key="3">
    <citation type="submission" date="2025-08" db="UniProtKB">
        <authorList>
            <consortium name="Ensembl"/>
        </authorList>
    </citation>
    <scope>IDENTIFICATION</scope>
</reference>
<organism evidence="4 5">
    <name type="scientific">Pelodiscus sinensis</name>
    <name type="common">Chinese softshell turtle</name>
    <name type="synonym">Trionyx sinensis</name>
    <dbReference type="NCBI Taxonomy" id="13735"/>
    <lineage>
        <taxon>Eukaryota</taxon>
        <taxon>Metazoa</taxon>
        <taxon>Chordata</taxon>
        <taxon>Craniata</taxon>
        <taxon>Vertebrata</taxon>
        <taxon>Euteleostomi</taxon>
        <taxon>Archelosauria</taxon>
        <taxon>Testudinata</taxon>
        <taxon>Testudines</taxon>
        <taxon>Cryptodira</taxon>
        <taxon>Trionychia</taxon>
        <taxon>Trionychidae</taxon>
        <taxon>Pelodiscus</taxon>
    </lineage>
</organism>
<dbReference type="AlphaFoldDB" id="K7F2I7"/>
<dbReference type="GO" id="GO:0005615">
    <property type="term" value="C:extracellular space"/>
    <property type="evidence" value="ECO:0007669"/>
    <property type="project" value="TreeGrafter"/>
</dbReference>
<evidence type="ECO:0000313" key="4">
    <source>
        <dbReference type="Ensembl" id="ENSPSIP00000002247.1"/>
    </source>
</evidence>
<dbReference type="InterPro" id="IPR025615">
    <property type="entry name" value="TILa_dom"/>
</dbReference>
<protein>
    <recommendedName>
        <fullName evidence="3">VWFD domain-containing protein</fullName>
    </recommendedName>
</protein>
<reference evidence="4" key="4">
    <citation type="submission" date="2025-09" db="UniProtKB">
        <authorList>
            <consortium name="Ensembl"/>
        </authorList>
    </citation>
    <scope>IDENTIFICATION</scope>
</reference>
<dbReference type="InterPro" id="IPR050780">
    <property type="entry name" value="Mucin_vWF_Thrombospondin_sf"/>
</dbReference>
<dbReference type="InterPro" id="IPR001846">
    <property type="entry name" value="VWF_type-D"/>
</dbReference>
<dbReference type="STRING" id="13735.ENSPSIP00000002247"/>
<reference evidence="5" key="2">
    <citation type="journal article" date="2013" name="Nat. Genet.">
        <title>The draft genomes of soft-shell turtle and green sea turtle yield insights into the development and evolution of the turtle-specific body plan.</title>
        <authorList>
            <person name="Wang Z."/>
            <person name="Pascual-Anaya J."/>
            <person name="Zadissa A."/>
            <person name="Li W."/>
            <person name="Niimura Y."/>
            <person name="Huang Z."/>
            <person name="Li C."/>
            <person name="White S."/>
            <person name="Xiong Z."/>
            <person name="Fang D."/>
            <person name="Wang B."/>
            <person name="Ming Y."/>
            <person name="Chen Y."/>
            <person name="Zheng Y."/>
            <person name="Kuraku S."/>
            <person name="Pignatelli M."/>
            <person name="Herrero J."/>
            <person name="Beal K."/>
            <person name="Nozawa M."/>
            <person name="Li Q."/>
            <person name="Wang J."/>
            <person name="Zhang H."/>
            <person name="Yu L."/>
            <person name="Shigenobu S."/>
            <person name="Wang J."/>
            <person name="Liu J."/>
            <person name="Flicek P."/>
            <person name="Searle S."/>
            <person name="Wang J."/>
            <person name="Kuratani S."/>
            <person name="Yin Y."/>
            <person name="Aken B."/>
            <person name="Zhang G."/>
            <person name="Irie N."/>
        </authorList>
    </citation>
    <scope>NUCLEOTIDE SEQUENCE [LARGE SCALE GENOMIC DNA]</scope>
    <source>
        <strain evidence="5">Daiwa-1</strain>
    </source>
</reference>
<dbReference type="OMA" id="AQCAWSQ"/>
<keyword evidence="5" id="KW-1185">Reference proteome</keyword>
<dbReference type="PROSITE" id="PS51233">
    <property type="entry name" value="VWFD"/>
    <property type="match status" value="1"/>
</dbReference>
<feature type="domain" description="VWFD" evidence="3">
    <location>
        <begin position="72"/>
        <end position="247"/>
    </location>
</feature>
<dbReference type="EMBL" id="AGCU01090125">
    <property type="status" value="NOT_ANNOTATED_CDS"/>
    <property type="molecule type" value="Genomic_DNA"/>
</dbReference>